<dbReference type="InParanoid" id="E4ZNA8"/>
<organism evidence="3">
    <name type="scientific">Leptosphaeria maculans (strain JN3 / isolate v23.1.3 / race Av1-4-5-6-7-8)</name>
    <name type="common">Blackleg fungus</name>
    <name type="synonym">Phoma lingam</name>
    <dbReference type="NCBI Taxonomy" id="985895"/>
    <lineage>
        <taxon>Eukaryota</taxon>
        <taxon>Fungi</taxon>
        <taxon>Dikarya</taxon>
        <taxon>Ascomycota</taxon>
        <taxon>Pezizomycotina</taxon>
        <taxon>Dothideomycetes</taxon>
        <taxon>Pleosporomycetidae</taxon>
        <taxon>Pleosporales</taxon>
        <taxon>Pleosporineae</taxon>
        <taxon>Leptosphaeriaceae</taxon>
        <taxon>Plenodomus</taxon>
        <taxon>Plenodomus lingam/Leptosphaeria maculans species complex</taxon>
    </lineage>
</organism>
<dbReference type="Proteomes" id="UP000002668">
    <property type="component" value="Genome"/>
</dbReference>
<sequence>MGARSLIPAPSFPSTPFDQNFTNTFTTWLGTIGRQRPPATPAGRFAAEGVDSV</sequence>
<accession>E4ZNA8</accession>
<dbReference type="AlphaFoldDB" id="E4ZNA8"/>
<dbReference type="VEuPathDB" id="FungiDB:LEMA_uP038680.1"/>
<feature type="region of interest" description="Disordered" evidence="1">
    <location>
        <begin position="33"/>
        <end position="53"/>
    </location>
</feature>
<evidence type="ECO:0000313" key="2">
    <source>
        <dbReference type="EMBL" id="CBX92967.1"/>
    </source>
</evidence>
<evidence type="ECO:0000313" key="3">
    <source>
        <dbReference type="Proteomes" id="UP000002668"/>
    </source>
</evidence>
<reference evidence="3" key="1">
    <citation type="journal article" date="2011" name="Nat. Commun.">
        <title>Effector diversification within compartments of the Leptosphaeria maculans genome affected by Repeat-Induced Point mutations.</title>
        <authorList>
            <person name="Rouxel T."/>
            <person name="Grandaubert J."/>
            <person name="Hane J.K."/>
            <person name="Hoede C."/>
            <person name="van de Wouw A.P."/>
            <person name="Couloux A."/>
            <person name="Dominguez V."/>
            <person name="Anthouard V."/>
            <person name="Bally P."/>
            <person name="Bourras S."/>
            <person name="Cozijnsen A.J."/>
            <person name="Ciuffetti L.M."/>
            <person name="Degrave A."/>
            <person name="Dilmaghani A."/>
            <person name="Duret L."/>
            <person name="Fudal I."/>
            <person name="Goodwin S.B."/>
            <person name="Gout L."/>
            <person name="Glaser N."/>
            <person name="Linglin J."/>
            <person name="Kema G.H.J."/>
            <person name="Lapalu N."/>
            <person name="Lawrence C.B."/>
            <person name="May K."/>
            <person name="Meyer M."/>
            <person name="Ollivier B."/>
            <person name="Poulain J."/>
            <person name="Schoch C.L."/>
            <person name="Simon A."/>
            <person name="Spatafora J.W."/>
            <person name="Stachowiak A."/>
            <person name="Turgeon B.G."/>
            <person name="Tyler B.M."/>
            <person name="Vincent D."/>
            <person name="Weissenbach J."/>
            <person name="Amselem J."/>
            <person name="Quesneville H."/>
            <person name="Oliver R.P."/>
            <person name="Wincker P."/>
            <person name="Balesdent M.-H."/>
            <person name="Howlett B.J."/>
        </authorList>
    </citation>
    <scope>NUCLEOTIDE SEQUENCE [LARGE SCALE GENOMIC DNA]</scope>
    <source>
        <strain evidence="3">JN3 / isolate v23.1.3 / race Av1-4-5-6-7-8</strain>
    </source>
</reference>
<evidence type="ECO:0000256" key="1">
    <source>
        <dbReference type="SAM" id="MobiDB-lite"/>
    </source>
</evidence>
<dbReference type="EMBL" id="FP929105">
    <property type="protein sequence ID" value="CBX92967.1"/>
    <property type="molecule type" value="Genomic_DNA"/>
</dbReference>
<gene>
    <name evidence="2" type="ORF">LEMA_uP038680.1</name>
</gene>
<name>E4ZNA8_LEPMJ</name>
<protein>
    <submittedName>
        <fullName evidence="2">Predicted protein</fullName>
    </submittedName>
</protein>
<proteinExistence type="predicted"/>
<keyword evidence="3" id="KW-1185">Reference proteome</keyword>
<dbReference type="HOGENOM" id="CLU_3069127_0_0_1"/>